<reference evidence="10 11" key="1">
    <citation type="journal article" date="2023" name="Elife">
        <title>Identification of key yeast species and microbe-microbe interactions impacting larval growth of Drosophila in the wild.</title>
        <authorList>
            <person name="Mure A."/>
            <person name="Sugiura Y."/>
            <person name="Maeda R."/>
            <person name="Honda K."/>
            <person name="Sakurai N."/>
            <person name="Takahashi Y."/>
            <person name="Watada M."/>
            <person name="Katoh T."/>
            <person name="Gotoh A."/>
            <person name="Gotoh Y."/>
            <person name="Taniguchi I."/>
            <person name="Nakamura K."/>
            <person name="Hayashi T."/>
            <person name="Katayama T."/>
            <person name="Uemura T."/>
            <person name="Hattori Y."/>
        </authorList>
    </citation>
    <scope>NUCLEOTIDE SEQUENCE [LARGE SCALE GENOMIC DNA]</scope>
    <source>
        <strain evidence="10 11">PK-24</strain>
    </source>
</reference>
<protein>
    <recommendedName>
        <fullName evidence="9">Protein kinase domain-containing protein</fullName>
    </recommendedName>
</protein>
<sequence>MWNKKNKKYLGVPIEKMKIEDEDEDVEYDEKVDIWSLGVTMIELYSGKVPHSEKEPMKAIFDIPQREPPKVNGGYYMKEFGLACLCKDPYMRSSAKELLKFKFISKNKVKSLELDKVLNHTGKRRKPKFDISFQSINYGPCKDWEVREFYEDNLKGVKLDFEKSEKEVLDIDLEKDTDVDSDDFNNSQEVNEENEVLDLYSPSDESMIDTLANSFFDNHANINPTANTSPLIVTVSSAKISAVMKQLRDHLSGSNCNNSVSIKLSHLDYLLRDLRHRGNNSNGNENGEAIVKDVAQVLEIMTQLISGQA</sequence>
<dbReference type="GO" id="GO:0005737">
    <property type="term" value="C:cytoplasm"/>
    <property type="evidence" value="ECO:0007669"/>
    <property type="project" value="TreeGrafter"/>
</dbReference>
<dbReference type="Proteomes" id="UP001378960">
    <property type="component" value="Unassembled WGS sequence"/>
</dbReference>
<name>A0AAV5R1J1_PICKL</name>
<keyword evidence="3" id="KW-0808">Transferase</keyword>
<evidence type="ECO:0000256" key="4">
    <source>
        <dbReference type="ARBA" id="ARBA00022741"/>
    </source>
</evidence>
<dbReference type="SUPFAM" id="SSF56112">
    <property type="entry name" value="Protein kinase-like (PK-like)"/>
    <property type="match status" value="1"/>
</dbReference>
<evidence type="ECO:0000256" key="3">
    <source>
        <dbReference type="ARBA" id="ARBA00022679"/>
    </source>
</evidence>
<dbReference type="Pfam" id="PF00069">
    <property type="entry name" value="Pkinase"/>
    <property type="match status" value="1"/>
</dbReference>
<dbReference type="AlphaFoldDB" id="A0AAV5R1J1"/>
<evidence type="ECO:0000256" key="5">
    <source>
        <dbReference type="ARBA" id="ARBA00022777"/>
    </source>
</evidence>
<dbReference type="PROSITE" id="PS50011">
    <property type="entry name" value="PROTEIN_KINASE_DOM"/>
    <property type="match status" value="1"/>
</dbReference>
<dbReference type="InterPro" id="IPR050629">
    <property type="entry name" value="STE20/SPS1-PAK"/>
</dbReference>
<evidence type="ECO:0000313" key="11">
    <source>
        <dbReference type="Proteomes" id="UP001378960"/>
    </source>
</evidence>
<proteinExistence type="inferred from homology"/>
<dbReference type="InterPro" id="IPR011009">
    <property type="entry name" value="Kinase-like_dom_sf"/>
</dbReference>
<dbReference type="GO" id="GO:0004674">
    <property type="term" value="F:protein serine/threonine kinase activity"/>
    <property type="evidence" value="ECO:0007669"/>
    <property type="project" value="UniProtKB-KW"/>
</dbReference>
<evidence type="ECO:0000256" key="7">
    <source>
        <dbReference type="ARBA" id="ARBA00047899"/>
    </source>
</evidence>
<evidence type="ECO:0000313" key="10">
    <source>
        <dbReference type="EMBL" id="GMM44872.1"/>
    </source>
</evidence>
<evidence type="ECO:0000256" key="8">
    <source>
        <dbReference type="ARBA" id="ARBA00048679"/>
    </source>
</evidence>
<dbReference type="PANTHER" id="PTHR48012">
    <property type="entry name" value="STERILE20-LIKE KINASE, ISOFORM B-RELATED"/>
    <property type="match status" value="1"/>
</dbReference>
<comment type="catalytic activity">
    <reaction evidence="7">
        <text>L-threonyl-[protein] + ATP = O-phospho-L-threonyl-[protein] + ADP + H(+)</text>
        <dbReference type="Rhea" id="RHEA:46608"/>
        <dbReference type="Rhea" id="RHEA-COMP:11060"/>
        <dbReference type="Rhea" id="RHEA-COMP:11605"/>
        <dbReference type="ChEBI" id="CHEBI:15378"/>
        <dbReference type="ChEBI" id="CHEBI:30013"/>
        <dbReference type="ChEBI" id="CHEBI:30616"/>
        <dbReference type="ChEBI" id="CHEBI:61977"/>
        <dbReference type="ChEBI" id="CHEBI:456216"/>
        <dbReference type="EC" id="2.7.11.1"/>
    </reaction>
</comment>
<comment type="similarity">
    <text evidence="1">Belongs to the protein kinase superfamily. STE Ser/Thr protein kinase family. STE20 subfamily.</text>
</comment>
<gene>
    <name evidence="10" type="ORF">DAPK24_014470</name>
</gene>
<evidence type="ECO:0000259" key="9">
    <source>
        <dbReference type="PROSITE" id="PS50011"/>
    </source>
</evidence>
<accession>A0AAV5R1J1</accession>
<comment type="caution">
    <text evidence="10">The sequence shown here is derived from an EMBL/GenBank/DDBJ whole genome shotgun (WGS) entry which is preliminary data.</text>
</comment>
<comment type="catalytic activity">
    <reaction evidence="8">
        <text>L-seryl-[protein] + ATP = O-phospho-L-seryl-[protein] + ADP + H(+)</text>
        <dbReference type="Rhea" id="RHEA:17989"/>
        <dbReference type="Rhea" id="RHEA-COMP:9863"/>
        <dbReference type="Rhea" id="RHEA-COMP:11604"/>
        <dbReference type="ChEBI" id="CHEBI:15378"/>
        <dbReference type="ChEBI" id="CHEBI:29999"/>
        <dbReference type="ChEBI" id="CHEBI:30616"/>
        <dbReference type="ChEBI" id="CHEBI:83421"/>
        <dbReference type="ChEBI" id="CHEBI:456216"/>
        <dbReference type="EC" id="2.7.11.1"/>
    </reaction>
</comment>
<keyword evidence="5" id="KW-0418">Kinase</keyword>
<dbReference type="Gene3D" id="1.10.510.10">
    <property type="entry name" value="Transferase(Phosphotransferase) domain 1"/>
    <property type="match status" value="1"/>
</dbReference>
<keyword evidence="11" id="KW-1185">Reference proteome</keyword>
<dbReference type="InterPro" id="IPR000719">
    <property type="entry name" value="Prot_kinase_dom"/>
</dbReference>
<keyword evidence="2" id="KW-0723">Serine/threonine-protein kinase</keyword>
<keyword evidence="4" id="KW-0547">Nucleotide-binding</keyword>
<dbReference type="GO" id="GO:0005524">
    <property type="term" value="F:ATP binding"/>
    <property type="evidence" value="ECO:0007669"/>
    <property type="project" value="UniProtKB-KW"/>
</dbReference>
<evidence type="ECO:0000256" key="6">
    <source>
        <dbReference type="ARBA" id="ARBA00022840"/>
    </source>
</evidence>
<evidence type="ECO:0000256" key="1">
    <source>
        <dbReference type="ARBA" id="ARBA00008874"/>
    </source>
</evidence>
<feature type="domain" description="Protein kinase" evidence="9">
    <location>
        <begin position="1"/>
        <end position="104"/>
    </location>
</feature>
<organism evidence="10 11">
    <name type="scientific">Pichia kluyveri</name>
    <name type="common">Yeast</name>
    <dbReference type="NCBI Taxonomy" id="36015"/>
    <lineage>
        <taxon>Eukaryota</taxon>
        <taxon>Fungi</taxon>
        <taxon>Dikarya</taxon>
        <taxon>Ascomycota</taxon>
        <taxon>Saccharomycotina</taxon>
        <taxon>Pichiomycetes</taxon>
        <taxon>Pichiales</taxon>
        <taxon>Pichiaceae</taxon>
        <taxon>Pichia</taxon>
    </lineage>
</organism>
<dbReference type="PANTHER" id="PTHR48012:SF10">
    <property type="entry name" value="FI20177P1"/>
    <property type="match status" value="1"/>
</dbReference>
<dbReference type="EMBL" id="BTGB01000001">
    <property type="protein sequence ID" value="GMM44872.1"/>
    <property type="molecule type" value="Genomic_DNA"/>
</dbReference>
<evidence type="ECO:0000256" key="2">
    <source>
        <dbReference type="ARBA" id="ARBA00022527"/>
    </source>
</evidence>
<keyword evidence="6" id="KW-0067">ATP-binding</keyword>